<accession>A0A9Q8YZI4</accession>
<dbReference type="Gene3D" id="3.40.30.10">
    <property type="entry name" value="Glutaredoxin"/>
    <property type="match status" value="1"/>
</dbReference>
<dbReference type="SUPFAM" id="SSF52833">
    <property type="entry name" value="Thioredoxin-like"/>
    <property type="match status" value="1"/>
</dbReference>
<protein>
    <submittedName>
        <fullName evidence="4">Glutathione s-transferase</fullName>
    </submittedName>
</protein>
<evidence type="ECO:0000256" key="1">
    <source>
        <dbReference type="ARBA" id="ARBA00007409"/>
    </source>
</evidence>
<dbReference type="AlphaFoldDB" id="A0A9Q8YZI4"/>
<dbReference type="EMBL" id="CP089274">
    <property type="protein sequence ID" value="USP72854.1"/>
    <property type="molecule type" value="Genomic_DNA"/>
</dbReference>
<feature type="domain" description="GST N-terminal" evidence="2">
    <location>
        <begin position="3"/>
        <end position="88"/>
    </location>
</feature>
<dbReference type="Pfam" id="PF13417">
    <property type="entry name" value="GST_N_3"/>
    <property type="match status" value="1"/>
</dbReference>
<feature type="domain" description="GST C-terminal" evidence="3">
    <location>
        <begin position="94"/>
        <end position="216"/>
    </location>
</feature>
<dbReference type="SFLD" id="SFLDS00019">
    <property type="entry name" value="Glutathione_Transferase_(cytos"/>
    <property type="match status" value="1"/>
</dbReference>
<evidence type="ECO:0000259" key="2">
    <source>
        <dbReference type="PROSITE" id="PS50404"/>
    </source>
</evidence>
<gene>
    <name evidence="4" type="ORF">yc1106_00128</name>
</gene>
<dbReference type="PANTHER" id="PTHR44051">
    <property type="entry name" value="GLUTATHIONE S-TRANSFERASE-RELATED"/>
    <property type="match status" value="1"/>
</dbReference>
<dbReference type="SFLD" id="SFLDG00358">
    <property type="entry name" value="Main_(cytGST)"/>
    <property type="match status" value="1"/>
</dbReference>
<evidence type="ECO:0000313" key="5">
    <source>
        <dbReference type="Proteomes" id="UP001056012"/>
    </source>
</evidence>
<evidence type="ECO:0000313" key="4">
    <source>
        <dbReference type="EMBL" id="USP72854.1"/>
    </source>
</evidence>
<comment type="similarity">
    <text evidence="1">Belongs to the GST superfamily.</text>
</comment>
<dbReference type="InterPro" id="IPR004046">
    <property type="entry name" value="GST_C"/>
</dbReference>
<dbReference type="InterPro" id="IPR036249">
    <property type="entry name" value="Thioredoxin-like_sf"/>
</dbReference>
<keyword evidence="5" id="KW-1185">Reference proteome</keyword>
<reference evidence="4" key="1">
    <citation type="submission" date="2021-12" db="EMBL/GenBank/DDBJ databases">
        <title>Curvularia clavata genome.</title>
        <authorList>
            <person name="Cao Y."/>
        </authorList>
    </citation>
    <scope>NUCLEOTIDE SEQUENCE</scope>
    <source>
        <strain evidence="4">Yc1106</strain>
    </source>
</reference>
<dbReference type="InterPro" id="IPR040079">
    <property type="entry name" value="Glutathione_S-Trfase"/>
</dbReference>
<dbReference type="SUPFAM" id="SSF47616">
    <property type="entry name" value="GST C-terminal domain-like"/>
    <property type="match status" value="1"/>
</dbReference>
<organism evidence="4 5">
    <name type="scientific">Curvularia clavata</name>
    <dbReference type="NCBI Taxonomy" id="95742"/>
    <lineage>
        <taxon>Eukaryota</taxon>
        <taxon>Fungi</taxon>
        <taxon>Dikarya</taxon>
        <taxon>Ascomycota</taxon>
        <taxon>Pezizomycotina</taxon>
        <taxon>Dothideomycetes</taxon>
        <taxon>Pleosporomycetidae</taxon>
        <taxon>Pleosporales</taxon>
        <taxon>Pleosporineae</taxon>
        <taxon>Pleosporaceae</taxon>
        <taxon>Curvularia</taxon>
    </lineage>
</organism>
<dbReference type="PROSITE" id="PS50405">
    <property type="entry name" value="GST_CTER"/>
    <property type="match status" value="1"/>
</dbReference>
<dbReference type="PANTHER" id="PTHR44051:SF9">
    <property type="entry name" value="GLUTATHIONE S-TRANSFERASE 1"/>
    <property type="match status" value="1"/>
</dbReference>
<sequence length="471" mass="52851">MSSPKLIVHHLQIGQGERIPWLLEELEIPYELKLYKRSPLLSPPELQAVYPLGASPVLEDLTDPSNPIKIAESGAIADYIIQKYGNGRLALGPQHKNFADYLYWFHFANGTLQPTLFRRAIVRGMVGEEDLRYKGNDARVATALQHINNRLLNNTWLAGDEFTAADTMTAWCFTTMRTFEPIDLSDYSGILAWLKRIGEREAYRRAMAKADPDLDIEKGLSAQGPPVMELFVKAMAMKPFTYSSLQLLIMAAKYSRRPSYLEGPLSPSIIPDLAILPQPLPANTVSCGQLVSKKSKHTPKALEDRDYDDVGTRWYKDVIFFNAENGHFVESFGGTHLVQKPLDKGTEAGTIEAEEQSVRMLKDAEAALKKIWQDEETRKWIKEQDEAGFVVAHRQVANASYRRARLVDVGNNNWEVVREVGGEDASGKRRDSGLPIETNSKWDVVGVVVKKIIVDGDNVRLGEEMGSQYCS</sequence>
<dbReference type="CDD" id="cd03046">
    <property type="entry name" value="GST_N_GTT1_like"/>
    <property type="match status" value="1"/>
</dbReference>
<dbReference type="OrthoDB" id="2309723at2759"/>
<dbReference type="Gene3D" id="1.20.1050.10">
    <property type="match status" value="1"/>
</dbReference>
<name>A0A9Q8YZI4_CURCL</name>
<dbReference type="InterPro" id="IPR004045">
    <property type="entry name" value="Glutathione_S-Trfase_N"/>
</dbReference>
<dbReference type="PROSITE" id="PS50404">
    <property type="entry name" value="GST_NTER"/>
    <property type="match status" value="1"/>
</dbReference>
<dbReference type="InterPro" id="IPR036282">
    <property type="entry name" value="Glutathione-S-Trfase_C_sf"/>
</dbReference>
<dbReference type="Proteomes" id="UP001056012">
    <property type="component" value="Chromosome 1"/>
</dbReference>
<proteinExistence type="inferred from homology"/>
<dbReference type="VEuPathDB" id="FungiDB:yc1106_00128"/>
<evidence type="ECO:0000259" key="3">
    <source>
        <dbReference type="PROSITE" id="PS50405"/>
    </source>
</evidence>
<dbReference type="Pfam" id="PF00043">
    <property type="entry name" value="GST_C"/>
    <property type="match status" value="1"/>
</dbReference>
<dbReference type="InterPro" id="IPR010987">
    <property type="entry name" value="Glutathione-S-Trfase_C-like"/>
</dbReference>